<evidence type="ECO:0000313" key="2">
    <source>
        <dbReference type="EMBL" id="KAF2742352.1"/>
    </source>
</evidence>
<accession>A0A6A6UVQ7</accession>
<keyword evidence="1" id="KW-0472">Membrane</keyword>
<evidence type="ECO:0000313" key="3">
    <source>
        <dbReference type="Proteomes" id="UP000799440"/>
    </source>
</evidence>
<keyword evidence="3" id="KW-1185">Reference proteome</keyword>
<sequence length="57" mass="6520">MYFSNSRNVSRQFLIESTLFSSLFTAVFSAPLTITLKVLIARSYGTRLLYGFLYGEQ</sequence>
<name>A0A6A6UVQ7_9PLEO</name>
<evidence type="ECO:0000256" key="1">
    <source>
        <dbReference type="SAM" id="Phobius"/>
    </source>
</evidence>
<keyword evidence="1" id="KW-0812">Transmembrane</keyword>
<keyword evidence="1" id="KW-1133">Transmembrane helix</keyword>
<feature type="transmembrane region" description="Helical" evidence="1">
    <location>
        <begin position="20"/>
        <end position="40"/>
    </location>
</feature>
<organism evidence="2 3">
    <name type="scientific">Sporormia fimetaria CBS 119925</name>
    <dbReference type="NCBI Taxonomy" id="1340428"/>
    <lineage>
        <taxon>Eukaryota</taxon>
        <taxon>Fungi</taxon>
        <taxon>Dikarya</taxon>
        <taxon>Ascomycota</taxon>
        <taxon>Pezizomycotina</taxon>
        <taxon>Dothideomycetes</taxon>
        <taxon>Pleosporomycetidae</taxon>
        <taxon>Pleosporales</taxon>
        <taxon>Sporormiaceae</taxon>
        <taxon>Sporormia</taxon>
    </lineage>
</organism>
<dbReference type="Proteomes" id="UP000799440">
    <property type="component" value="Unassembled WGS sequence"/>
</dbReference>
<dbReference type="EMBL" id="MU006610">
    <property type="protein sequence ID" value="KAF2742352.1"/>
    <property type="molecule type" value="Genomic_DNA"/>
</dbReference>
<reference evidence="2" key="1">
    <citation type="journal article" date="2020" name="Stud. Mycol.">
        <title>101 Dothideomycetes genomes: a test case for predicting lifestyles and emergence of pathogens.</title>
        <authorList>
            <person name="Haridas S."/>
            <person name="Albert R."/>
            <person name="Binder M."/>
            <person name="Bloem J."/>
            <person name="Labutti K."/>
            <person name="Salamov A."/>
            <person name="Andreopoulos B."/>
            <person name="Baker S."/>
            <person name="Barry K."/>
            <person name="Bills G."/>
            <person name="Bluhm B."/>
            <person name="Cannon C."/>
            <person name="Castanera R."/>
            <person name="Culley D."/>
            <person name="Daum C."/>
            <person name="Ezra D."/>
            <person name="Gonzalez J."/>
            <person name="Henrissat B."/>
            <person name="Kuo A."/>
            <person name="Liang C."/>
            <person name="Lipzen A."/>
            <person name="Lutzoni F."/>
            <person name="Magnuson J."/>
            <person name="Mondo S."/>
            <person name="Nolan M."/>
            <person name="Ohm R."/>
            <person name="Pangilinan J."/>
            <person name="Park H.-J."/>
            <person name="Ramirez L."/>
            <person name="Alfaro M."/>
            <person name="Sun H."/>
            <person name="Tritt A."/>
            <person name="Yoshinaga Y."/>
            <person name="Zwiers L.-H."/>
            <person name="Turgeon B."/>
            <person name="Goodwin S."/>
            <person name="Spatafora J."/>
            <person name="Crous P."/>
            <person name="Grigoriev I."/>
        </authorList>
    </citation>
    <scope>NUCLEOTIDE SEQUENCE</scope>
    <source>
        <strain evidence="2">CBS 119925</strain>
    </source>
</reference>
<protein>
    <submittedName>
        <fullName evidence="2">Uncharacterized protein</fullName>
    </submittedName>
</protein>
<dbReference type="AlphaFoldDB" id="A0A6A6UVQ7"/>
<proteinExistence type="predicted"/>
<gene>
    <name evidence="2" type="ORF">M011DRAFT_287949</name>
</gene>